<name>A0A8S0UH99_OLEEU</name>
<dbReference type="Pfam" id="PF13802">
    <property type="entry name" value="Gal_mutarotas_2"/>
    <property type="match status" value="1"/>
</dbReference>
<dbReference type="InterPro" id="IPR033403">
    <property type="entry name" value="DUF5110"/>
</dbReference>
<dbReference type="InterPro" id="IPR013780">
    <property type="entry name" value="Glyco_hydro_b"/>
</dbReference>
<proteinExistence type="inferred from homology"/>
<comment type="similarity">
    <text evidence="1 4">Belongs to the glycosyl hydrolase 31 family.</text>
</comment>
<dbReference type="Gramene" id="OE9A047122T1">
    <property type="protein sequence ID" value="OE9A047122C1"/>
    <property type="gene ID" value="OE9A047122"/>
</dbReference>
<evidence type="ECO:0000256" key="3">
    <source>
        <dbReference type="ARBA" id="ARBA00023295"/>
    </source>
</evidence>
<dbReference type="InterPro" id="IPR030458">
    <property type="entry name" value="Glyco_hydro_31_AS"/>
</dbReference>
<dbReference type="GO" id="GO:0005975">
    <property type="term" value="P:carbohydrate metabolic process"/>
    <property type="evidence" value="ECO:0007669"/>
    <property type="project" value="InterPro"/>
</dbReference>
<dbReference type="GO" id="GO:0004553">
    <property type="term" value="F:hydrolase activity, hydrolyzing O-glycosyl compounds"/>
    <property type="evidence" value="ECO:0007669"/>
    <property type="project" value="InterPro"/>
</dbReference>
<dbReference type="Pfam" id="PF21365">
    <property type="entry name" value="Glyco_hydro_31_3rd"/>
    <property type="match status" value="1"/>
</dbReference>
<organism evidence="9 10">
    <name type="scientific">Olea europaea subsp. europaea</name>
    <dbReference type="NCBI Taxonomy" id="158383"/>
    <lineage>
        <taxon>Eukaryota</taxon>
        <taxon>Viridiplantae</taxon>
        <taxon>Streptophyta</taxon>
        <taxon>Embryophyta</taxon>
        <taxon>Tracheophyta</taxon>
        <taxon>Spermatophyta</taxon>
        <taxon>Magnoliopsida</taxon>
        <taxon>eudicotyledons</taxon>
        <taxon>Gunneridae</taxon>
        <taxon>Pentapetalae</taxon>
        <taxon>asterids</taxon>
        <taxon>lamiids</taxon>
        <taxon>Lamiales</taxon>
        <taxon>Oleaceae</taxon>
        <taxon>Oleeae</taxon>
        <taxon>Olea</taxon>
    </lineage>
</organism>
<feature type="domain" description="DUF5110" evidence="7">
    <location>
        <begin position="624"/>
        <end position="691"/>
    </location>
</feature>
<keyword evidence="3 4" id="KW-0326">Glycosidase</keyword>
<dbReference type="SUPFAM" id="SSF74650">
    <property type="entry name" value="Galactose mutarotase-like"/>
    <property type="match status" value="1"/>
</dbReference>
<evidence type="ECO:0000259" key="6">
    <source>
        <dbReference type="Pfam" id="PF13802"/>
    </source>
</evidence>
<keyword evidence="10" id="KW-1185">Reference proteome</keyword>
<evidence type="ECO:0000256" key="4">
    <source>
        <dbReference type="RuleBase" id="RU361185"/>
    </source>
</evidence>
<sequence>MANNEGTTSSNVQSSEMIPVPILEKGVFRFDCSVDDRNNALPSISFKNPKCRDTPITNSDLHPTYTPTFECVEEEQRVNIELPSGTSFYGTGEVSGQLERTGKTISTWNTDAYDYTEETTSLYQSHPWVLAVLPDGKALGVLADTTRRCKIDLSKESNIKIIAPISYPLITFGPFGSPADALMSFSRAVGTVFMPPKWSLGYQQSRWSYYSDPEVREIARKFREKKIPCDVIWMDIDYMDGYRCFTFDKYRFSDPKSLASYLNQNGFKANWMLDPGIKCEDGYFVYDTGSKRKIWTQTSSGELFVGKVWPGDCVFPDFTTSEARSWWASLVKDFVTNGVDGLWNDMNEPAVWKTENNTMPESNIHRGDPEYGGEQNHSHYHNVYGMLMARSTYEGMKLANKNKRPFVLSRAGFVGSQRYAATWTGDNRSNWEHLQMSIPMVLNLGLSGQPFSGPDIGGFIGNATPKLFARWMGVGAMLPFCRGHSYNLSSRHEPWSFGEECEEVCRLALKRRYRLLPHIYNLFYLAHTRGIPVATPTFFADPKDMELRKQDNSFLLGPVLVYASTSDDTASNQLQHKMPKGIWISFHSNDCHQDLPTLYLKGGSIIPLAPPYQNVGEAKREDDITLLVALDEHDKAEGFLYEDAGDGYEYLDGKYLLTKYVAEKQSSTVTIKVSETEGSWGRPKRHLNVILLICTGSVLCAWGIDGEFVQIRLEEKLIKFSGVFYLLNTLKREGTVTRTRSVPASGQNSRPRGRIISMEHLPSVRVSKCIHVKIVTFPNDKAMFYCSFQVPEHPFECLPVSICWCLEKLAHFVYRVGDISSPVRNTTLDLFSMPKLSSTAVHSVFELVHPMTLIAISGVMEEYNQPISEWKLVDKCVGLVLVNQFDISQTYMCLVHWGTRMVNLEL</sequence>
<dbReference type="InterPro" id="IPR025887">
    <property type="entry name" value="Glyco_hydro_31_N_dom"/>
</dbReference>
<dbReference type="GO" id="GO:0030246">
    <property type="term" value="F:carbohydrate binding"/>
    <property type="evidence" value="ECO:0007669"/>
    <property type="project" value="InterPro"/>
</dbReference>
<dbReference type="PANTHER" id="PTHR22762">
    <property type="entry name" value="ALPHA-GLUCOSIDASE"/>
    <property type="match status" value="1"/>
</dbReference>
<dbReference type="Pfam" id="PF17137">
    <property type="entry name" value="DUF5110"/>
    <property type="match status" value="1"/>
</dbReference>
<comment type="caution">
    <text evidence="9">The sequence shown here is derived from an EMBL/GenBank/DDBJ whole genome shotgun (WGS) entry which is preliminary data.</text>
</comment>
<dbReference type="AlphaFoldDB" id="A0A8S0UH99"/>
<keyword evidence="2 4" id="KW-0378">Hydrolase</keyword>
<dbReference type="Proteomes" id="UP000594638">
    <property type="component" value="Unassembled WGS sequence"/>
</dbReference>
<evidence type="ECO:0000313" key="9">
    <source>
        <dbReference type="EMBL" id="CAA3016040.1"/>
    </source>
</evidence>
<evidence type="ECO:0000256" key="1">
    <source>
        <dbReference type="ARBA" id="ARBA00007806"/>
    </source>
</evidence>
<dbReference type="InterPro" id="IPR011013">
    <property type="entry name" value="Gal_mutarotase_sf_dom"/>
</dbReference>
<dbReference type="CDD" id="cd06604">
    <property type="entry name" value="GH31_glucosidase_II_MalA"/>
    <property type="match status" value="1"/>
</dbReference>
<reference evidence="9 10" key="1">
    <citation type="submission" date="2019-12" db="EMBL/GenBank/DDBJ databases">
        <authorList>
            <person name="Alioto T."/>
            <person name="Alioto T."/>
            <person name="Gomez Garrido J."/>
        </authorList>
    </citation>
    <scope>NUCLEOTIDE SEQUENCE [LARGE SCALE GENOMIC DNA]</scope>
</reference>
<evidence type="ECO:0000313" key="10">
    <source>
        <dbReference type="Proteomes" id="UP000594638"/>
    </source>
</evidence>
<evidence type="ECO:0000259" key="5">
    <source>
        <dbReference type="Pfam" id="PF01055"/>
    </source>
</evidence>
<dbReference type="PROSITE" id="PS00129">
    <property type="entry name" value="GLYCOSYL_HYDROL_F31_1"/>
    <property type="match status" value="1"/>
</dbReference>
<dbReference type="SUPFAM" id="SSF51445">
    <property type="entry name" value="(Trans)glycosidases"/>
    <property type="match status" value="1"/>
</dbReference>
<dbReference type="Gene3D" id="2.60.40.1180">
    <property type="entry name" value="Golgi alpha-mannosidase II"/>
    <property type="match status" value="2"/>
</dbReference>
<dbReference type="OrthoDB" id="1334205at2759"/>
<dbReference type="InterPro" id="IPR000322">
    <property type="entry name" value="Glyco_hydro_31_TIM"/>
</dbReference>
<evidence type="ECO:0000259" key="7">
    <source>
        <dbReference type="Pfam" id="PF17137"/>
    </source>
</evidence>
<dbReference type="EMBL" id="CACTIH010007588">
    <property type="protein sequence ID" value="CAA3016040.1"/>
    <property type="molecule type" value="Genomic_DNA"/>
</dbReference>
<feature type="domain" description="Glycoside hydrolase family 31 TIM barrel" evidence="5">
    <location>
        <begin position="193"/>
        <end position="522"/>
    </location>
</feature>
<dbReference type="SUPFAM" id="SSF51011">
    <property type="entry name" value="Glycosyl hydrolase domain"/>
    <property type="match status" value="1"/>
</dbReference>
<dbReference type="InterPro" id="IPR048395">
    <property type="entry name" value="Glyco_hydro_31_C"/>
</dbReference>
<feature type="domain" description="Glycosyl hydrolase family 31 C-terminal" evidence="8">
    <location>
        <begin position="530"/>
        <end position="606"/>
    </location>
</feature>
<evidence type="ECO:0000256" key="2">
    <source>
        <dbReference type="ARBA" id="ARBA00022801"/>
    </source>
</evidence>
<dbReference type="Pfam" id="PF01055">
    <property type="entry name" value="Glyco_hydro_31_2nd"/>
    <property type="match status" value="1"/>
</dbReference>
<dbReference type="InterPro" id="IPR017853">
    <property type="entry name" value="GH"/>
</dbReference>
<gene>
    <name evidence="9" type="ORF">OLEA9_A047122</name>
</gene>
<dbReference type="CDD" id="cd14752">
    <property type="entry name" value="GH31_N"/>
    <property type="match status" value="1"/>
</dbReference>
<dbReference type="PANTHER" id="PTHR22762:SF120">
    <property type="entry name" value="HETEROGLYCAN GLUCOSIDASE 1"/>
    <property type="match status" value="1"/>
</dbReference>
<evidence type="ECO:0000259" key="8">
    <source>
        <dbReference type="Pfam" id="PF21365"/>
    </source>
</evidence>
<feature type="domain" description="Glycoside hydrolase family 31 N-terminal" evidence="6">
    <location>
        <begin position="76"/>
        <end position="152"/>
    </location>
</feature>
<dbReference type="Gene3D" id="3.20.20.80">
    <property type="entry name" value="Glycosidases"/>
    <property type="match status" value="1"/>
</dbReference>
<accession>A0A8S0UH99</accession>
<dbReference type="Gene3D" id="2.60.40.1760">
    <property type="entry name" value="glycosyl hydrolase (family 31)"/>
    <property type="match status" value="1"/>
</dbReference>
<protein>
    <submittedName>
        <fullName evidence="9">Alpha-glucosidase 2</fullName>
    </submittedName>
</protein>